<reference evidence="3" key="1">
    <citation type="journal article" date="2019" name="Int. J. Syst. Evol. Microbiol.">
        <title>The Global Catalogue of Microorganisms (GCM) 10K type strain sequencing project: providing services to taxonomists for standard genome sequencing and annotation.</title>
        <authorList>
            <consortium name="The Broad Institute Genomics Platform"/>
            <consortium name="The Broad Institute Genome Sequencing Center for Infectious Disease"/>
            <person name="Wu L."/>
            <person name="Ma J."/>
        </authorList>
    </citation>
    <scope>NUCLEOTIDE SEQUENCE [LARGE SCALE GENOMIC DNA]</scope>
    <source>
        <strain evidence="3">CGMCC 1.13681</strain>
    </source>
</reference>
<evidence type="ECO:0000313" key="3">
    <source>
        <dbReference type="Proteomes" id="UP001596413"/>
    </source>
</evidence>
<feature type="chain" id="PRO_5046439675" evidence="1">
    <location>
        <begin position="32"/>
        <end position="118"/>
    </location>
</feature>
<evidence type="ECO:0000313" key="2">
    <source>
        <dbReference type="EMBL" id="MFC7219170.1"/>
    </source>
</evidence>
<protein>
    <submittedName>
        <fullName evidence="2">SH3 domain-containing protein</fullName>
    </submittedName>
</protein>
<keyword evidence="1" id="KW-0732">Signal</keyword>
<gene>
    <name evidence="2" type="ORF">ACFQLX_13480</name>
</gene>
<comment type="caution">
    <text evidence="2">The sequence shown here is derived from an EMBL/GenBank/DDBJ whole genome shotgun (WGS) entry which is preliminary data.</text>
</comment>
<name>A0ABW2GEL1_9ACTN</name>
<organism evidence="2 3">
    <name type="scientific">Streptomyces polyrhachis</name>
    <dbReference type="NCBI Taxonomy" id="1282885"/>
    <lineage>
        <taxon>Bacteria</taxon>
        <taxon>Bacillati</taxon>
        <taxon>Actinomycetota</taxon>
        <taxon>Actinomycetes</taxon>
        <taxon>Kitasatosporales</taxon>
        <taxon>Streptomycetaceae</taxon>
        <taxon>Streptomyces</taxon>
    </lineage>
</organism>
<dbReference type="Proteomes" id="UP001596413">
    <property type="component" value="Unassembled WGS sequence"/>
</dbReference>
<dbReference type="RefSeq" id="WP_386414724.1">
    <property type="nucleotide sequence ID" value="NZ_JBHSZO010000018.1"/>
</dbReference>
<proteinExistence type="predicted"/>
<keyword evidence="3" id="KW-1185">Reference proteome</keyword>
<evidence type="ECO:0000256" key="1">
    <source>
        <dbReference type="SAM" id="SignalP"/>
    </source>
</evidence>
<feature type="signal peptide" evidence="1">
    <location>
        <begin position="1"/>
        <end position="31"/>
    </location>
</feature>
<sequence length="118" mass="12405">MFNGVFHRKSALIASVAVVAGLLSAAPAAAAAQPGSVKTWGDGYPRGVVVAKGGVNIRSAPSHVGSTWRGNVGRSEVIDLVCKVCGTDVLGNGIWFKLRDGDYVTARYVKNVDYVPWC</sequence>
<accession>A0ABW2GEL1</accession>
<dbReference type="EMBL" id="JBHSZO010000018">
    <property type="protein sequence ID" value="MFC7219170.1"/>
    <property type="molecule type" value="Genomic_DNA"/>
</dbReference>